<dbReference type="InterPro" id="IPR000119">
    <property type="entry name" value="Hist_DNA-bd"/>
</dbReference>
<gene>
    <name evidence="6" type="ORF">SG35_030345</name>
</gene>
<dbReference type="EMBL" id="CP059736">
    <property type="protein sequence ID" value="WDE02702.1"/>
    <property type="molecule type" value="Genomic_DNA"/>
</dbReference>
<dbReference type="SMART" id="SM00411">
    <property type="entry name" value="BHL"/>
    <property type="match status" value="1"/>
</dbReference>
<dbReference type="InterPro" id="IPR020816">
    <property type="entry name" value="Histone-like_DNA-bd_CS"/>
</dbReference>
<dbReference type="GO" id="GO:1990178">
    <property type="term" value="C:HU-DNA complex"/>
    <property type="evidence" value="ECO:0007669"/>
    <property type="project" value="UniProtKB-ARBA"/>
</dbReference>
<dbReference type="Proteomes" id="UP000032568">
    <property type="component" value="Chromosome pTact"/>
</dbReference>
<evidence type="ECO:0000256" key="4">
    <source>
        <dbReference type="ARBA" id="ARBA00023125"/>
    </source>
</evidence>
<dbReference type="GO" id="GO:0006351">
    <property type="term" value="P:DNA-templated transcription"/>
    <property type="evidence" value="ECO:0007669"/>
    <property type="project" value="UniProtKB-ARBA"/>
</dbReference>
<dbReference type="Gene3D" id="4.10.520.10">
    <property type="entry name" value="IHF-like DNA-binding proteins"/>
    <property type="match status" value="1"/>
</dbReference>
<name>A0AAE9YZZ2_9GAMM</name>
<dbReference type="Pfam" id="PF00216">
    <property type="entry name" value="Bac_DNA_binding"/>
    <property type="match status" value="1"/>
</dbReference>
<keyword evidence="4 6" id="KW-0238">DNA-binding</keyword>
<dbReference type="FunFam" id="4.10.520.10:FF:000001">
    <property type="entry name" value="DNA-binding protein HU"/>
    <property type="match status" value="1"/>
</dbReference>
<keyword evidence="7" id="KW-1185">Reference proteome</keyword>
<evidence type="ECO:0000256" key="2">
    <source>
        <dbReference type="ARBA" id="ARBA00010529"/>
    </source>
</evidence>
<evidence type="ECO:0000256" key="3">
    <source>
        <dbReference type="ARBA" id="ARBA00023067"/>
    </source>
</evidence>
<protein>
    <submittedName>
        <fullName evidence="6">HU family DNA-binding protein</fullName>
    </submittedName>
</protein>
<evidence type="ECO:0000313" key="7">
    <source>
        <dbReference type="Proteomes" id="UP000032568"/>
    </source>
</evidence>
<dbReference type="GO" id="GO:0030527">
    <property type="term" value="F:structural constituent of chromatin"/>
    <property type="evidence" value="ECO:0007669"/>
    <property type="project" value="InterPro"/>
</dbReference>
<keyword evidence="3" id="KW-0226">DNA condensation</keyword>
<dbReference type="GO" id="GO:0006270">
    <property type="term" value="P:DNA replication initiation"/>
    <property type="evidence" value="ECO:0007669"/>
    <property type="project" value="UniProtKB-ARBA"/>
</dbReference>
<organism evidence="6 7">
    <name type="scientific">Thalassomonas actiniarum</name>
    <dbReference type="NCBI Taxonomy" id="485447"/>
    <lineage>
        <taxon>Bacteria</taxon>
        <taxon>Pseudomonadati</taxon>
        <taxon>Pseudomonadota</taxon>
        <taxon>Gammaproteobacteria</taxon>
        <taxon>Alteromonadales</taxon>
        <taxon>Colwelliaceae</taxon>
        <taxon>Thalassomonas</taxon>
    </lineage>
</organism>
<dbReference type="GO" id="GO:0042802">
    <property type="term" value="F:identical protein binding"/>
    <property type="evidence" value="ECO:0007669"/>
    <property type="project" value="UniProtKB-ARBA"/>
</dbReference>
<dbReference type="KEGG" id="tact:SG35_030345"/>
<dbReference type="PROSITE" id="PS00045">
    <property type="entry name" value="HISTONE_LIKE"/>
    <property type="match status" value="1"/>
</dbReference>
<dbReference type="PRINTS" id="PR01727">
    <property type="entry name" value="DNABINDINGHU"/>
</dbReference>
<dbReference type="CDD" id="cd13831">
    <property type="entry name" value="HU"/>
    <property type="match status" value="1"/>
</dbReference>
<dbReference type="SUPFAM" id="SSF47729">
    <property type="entry name" value="IHF-like DNA-binding proteins"/>
    <property type="match status" value="1"/>
</dbReference>
<evidence type="ECO:0000313" key="6">
    <source>
        <dbReference type="EMBL" id="WDE02702.1"/>
    </source>
</evidence>
<dbReference type="RefSeq" id="WP_044835713.1">
    <property type="nucleotide sequence ID" value="NZ_CP059736.1"/>
</dbReference>
<dbReference type="PANTHER" id="PTHR33175:SF3">
    <property type="entry name" value="DNA-BINDING PROTEIN HU-BETA"/>
    <property type="match status" value="1"/>
</dbReference>
<evidence type="ECO:0000256" key="5">
    <source>
        <dbReference type="RuleBase" id="RU003939"/>
    </source>
</evidence>
<dbReference type="GO" id="GO:0003677">
    <property type="term" value="F:DNA binding"/>
    <property type="evidence" value="ECO:0007669"/>
    <property type="project" value="UniProtKB-KW"/>
</dbReference>
<dbReference type="AlphaFoldDB" id="A0AAE9YZZ2"/>
<dbReference type="InterPro" id="IPR010992">
    <property type="entry name" value="IHF-like_DNA-bd_dom_sf"/>
</dbReference>
<evidence type="ECO:0000256" key="1">
    <source>
        <dbReference type="ARBA" id="ARBA00003819"/>
    </source>
</evidence>
<dbReference type="PANTHER" id="PTHR33175">
    <property type="entry name" value="DNA-BINDING PROTEIN HU"/>
    <property type="match status" value="1"/>
</dbReference>
<sequence>MNKGELVEKIAEGADISKAAAARSLDSLIQSVTDELASGGEVALVGFGTFKVSDRAARTGRNPQTGAEIQIAAAKVPGFKAGKGLKDSCNA</sequence>
<dbReference type="GO" id="GO:0005829">
    <property type="term" value="C:cytosol"/>
    <property type="evidence" value="ECO:0007669"/>
    <property type="project" value="TreeGrafter"/>
</dbReference>
<reference evidence="6 7" key="2">
    <citation type="journal article" date="2022" name="Mar. Drugs">
        <title>Bioassay-Guided Fractionation Leads to the Detection of Cholic Acid Generated by the Rare Thalassomonas sp.</title>
        <authorList>
            <person name="Pheiffer F."/>
            <person name="Schneider Y.K."/>
            <person name="Hansen E.H."/>
            <person name="Andersen J.H."/>
            <person name="Isaksson J."/>
            <person name="Busche T."/>
            <person name="R C."/>
            <person name="Kalinowski J."/>
            <person name="Zyl L.V."/>
            <person name="Trindade M."/>
        </authorList>
    </citation>
    <scope>NUCLEOTIDE SEQUENCE [LARGE SCALE GENOMIC DNA]</scope>
    <source>
        <strain evidence="6 7">A5K-106</strain>
    </source>
</reference>
<reference evidence="6 7" key="1">
    <citation type="journal article" date="2015" name="Genome Announc.">
        <title>Draft Genome Sequences of Marine Isolates of Thalassomonas viridans and Thalassomonas actiniarum.</title>
        <authorList>
            <person name="Olonade I."/>
            <person name="van Zyl L.J."/>
            <person name="Trindade M."/>
        </authorList>
    </citation>
    <scope>NUCLEOTIDE SEQUENCE [LARGE SCALE GENOMIC DNA]</scope>
    <source>
        <strain evidence="6 7">A5K-106</strain>
    </source>
</reference>
<comment type="function">
    <text evidence="1">Histone-like DNA-binding protein which is capable of wrapping DNA to stabilize it, and thus to prevent its denaturation under extreme environmental conditions.</text>
</comment>
<dbReference type="GO" id="GO:0030261">
    <property type="term" value="P:chromosome condensation"/>
    <property type="evidence" value="ECO:0007669"/>
    <property type="project" value="UniProtKB-KW"/>
</dbReference>
<proteinExistence type="inferred from homology"/>
<dbReference type="GO" id="GO:1990103">
    <property type="term" value="C:DnaA-HU complex"/>
    <property type="evidence" value="ECO:0007669"/>
    <property type="project" value="UniProtKB-ARBA"/>
</dbReference>
<comment type="similarity">
    <text evidence="2 5">Belongs to the bacterial histone-like protein family.</text>
</comment>
<accession>A0AAE9YZZ2</accession>